<feature type="region of interest" description="Disordered" evidence="1">
    <location>
        <begin position="67"/>
        <end position="87"/>
    </location>
</feature>
<dbReference type="RefSeq" id="WP_052570513.1">
    <property type="nucleotide sequence ID" value="NZ_CP009498.1"/>
</dbReference>
<keyword evidence="2" id="KW-0472">Membrane</keyword>
<proteinExistence type="predicted"/>
<evidence type="ECO:0000256" key="2">
    <source>
        <dbReference type="SAM" id="Phobius"/>
    </source>
</evidence>
<dbReference type="Gene3D" id="2.60.120.430">
    <property type="entry name" value="Galactose-binding lectin"/>
    <property type="match status" value="1"/>
</dbReference>
<keyword evidence="2" id="KW-0812">Transmembrane</keyword>
<keyword evidence="4" id="KW-1185">Reference proteome</keyword>
<evidence type="ECO:0000313" key="3">
    <source>
        <dbReference type="EMBL" id="AKL97994.1"/>
    </source>
</evidence>
<reference evidence="3 4" key="1">
    <citation type="submission" date="2014-09" db="EMBL/GenBank/DDBJ databases">
        <title>Complete genome sequence of Endomicrobium proavitum.</title>
        <authorList>
            <person name="Zheng H."/>
        </authorList>
    </citation>
    <scope>NUCLEOTIDE SEQUENCE [LARGE SCALE GENOMIC DNA]</scope>
    <source>
        <strain evidence="3 4">Rsa215</strain>
    </source>
</reference>
<dbReference type="AlphaFoldDB" id="A0A0G3WKL3"/>
<accession>A0A0G3WKL3</accession>
<keyword evidence="2" id="KW-1133">Transmembrane helix</keyword>
<sequence length="273" mass="30451">MESKKTTFLLSITLIIILILLFLKPCGILEKFQQRFQRPVAIEQTEEIIAEDEVPVKAPSPKVRVVTKQSSVSKTQDKKTVEPVPAQKSVKEESPVYSNKSGFKPFYIYSEIGDKNNHYYPSGMMGNVGAININQAWEKDNKFGKTCVRITYNALKAGTAWAGVYWQEPANNWGDKGYGFNLTGSERLSFWARGENGGEEITNFIIGGIQGKDSEDSDSRAIGPIELTKEWKQYTIHLTGADLNNVIGGFGFTITRDGNPNGAVFYLDNVVYE</sequence>
<evidence type="ECO:0000256" key="1">
    <source>
        <dbReference type="SAM" id="MobiDB-lite"/>
    </source>
</evidence>
<gene>
    <name evidence="3" type="ORF">Epro_0615</name>
</gene>
<organism evidence="3 4">
    <name type="scientific">Endomicrobium proavitum</name>
    <dbReference type="NCBI Taxonomy" id="1408281"/>
    <lineage>
        <taxon>Bacteria</taxon>
        <taxon>Pseudomonadati</taxon>
        <taxon>Elusimicrobiota</taxon>
        <taxon>Endomicrobiia</taxon>
        <taxon>Endomicrobiales</taxon>
        <taxon>Endomicrobiaceae</taxon>
        <taxon>Endomicrobium</taxon>
    </lineage>
</organism>
<dbReference type="InterPro" id="IPR008979">
    <property type="entry name" value="Galactose-bd-like_sf"/>
</dbReference>
<dbReference type="OrthoDB" id="1095333at2"/>
<dbReference type="Proteomes" id="UP000035337">
    <property type="component" value="Chromosome"/>
</dbReference>
<name>A0A0G3WKL3_9BACT</name>
<evidence type="ECO:0000313" key="4">
    <source>
        <dbReference type="Proteomes" id="UP000035337"/>
    </source>
</evidence>
<dbReference type="KEGG" id="epo:Epro_0615"/>
<dbReference type="EMBL" id="CP009498">
    <property type="protein sequence ID" value="AKL97994.1"/>
    <property type="molecule type" value="Genomic_DNA"/>
</dbReference>
<dbReference type="SUPFAM" id="SSF49785">
    <property type="entry name" value="Galactose-binding domain-like"/>
    <property type="match status" value="1"/>
</dbReference>
<protein>
    <submittedName>
        <fullName evidence="3">Uncharacterized protein</fullName>
    </submittedName>
</protein>
<dbReference type="STRING" id="1408281.Epro_0615"/>
<feature type="transmembrane region" description="Helical" evidence="2">
    <location>
        <begin position="6"/>
        <end position="23"/>
    </location>
</feature>